<proteinExistence type="predicted"/>
<dbReference type="eggNOG" id="ENOG502QZ63">
    <property type="taxonomic scope" value="Eukaryota"/>
</dbReference>
<evidence type="ECO:0000256" key="1">
    <source>
        <dbReference type="SAM" id="MobiDB-lite"/>
    </source>
</evidence>
<dbReference type="EMBL" id="KB644414">
    <property type="protein sequence ID" value="EPS32388.1"/>
    <property type="molecule type" value="Genomic_DNA"/>
</dbReference>
<dbReference type="InterPro" id="IPR008775">
    <property type="entry name" value="Phytyl_CoA_dOase-like"/>
</dbReference>
<organism evidence="2 3">
    <name type="scientific">Penicillium oxalicum (strain 114-2 / CGMCC 5302)</name>
    <name type="common">Penicillium decumbens</name>
    <dbReference type="NCBI Taxonomy" id="933388"/>
    <lineage>
        <taxon>Eukaryota</taxon>
        <taxon>Fungi</taxon>
        <taxon>Dikarya</taxon>
        <taxon>Ascomycota</taxon>
        <taxon>Pezizomycotina</taxon>
        <taxon>Eurotiomycetes</taxon>
        <taxon>Eurotiomycetidae</taxon>
        <taxon>Eurotiales</taxon>
        <taxon>Aspergillaceae</taxon>
        <taxon>Penicillium</taxon>
    </lineage>
</organism>
<gene>
    <name evidence="2" type="ORF">PDE_07348</name>
</gene>
<evidence type="ECO:0000313" key="2">
    <source>
        <dbReference type="EMBL" id="EPS32388.1"/>
    </source>
</evidence>
<dbReference type="HOGENOM" id="CLU_049199_0_0_1"/>
<dbReference type="OrthoDB" id="445007at2759"/>
<dbReference type="PhylomeDB" id="S8B0U8"/>
<dbReference type="SUPFAM" id="SSF51197">
    <property type="entry name" value="Clavaminate synthase-like"/>
    <property type="match status" value="1"/>
</dbReference>
<evidence type="ECO:0008006" key="4">
    <source>
        <dbReference type="Google" id="ProtNLM"/>
    </source>
</evidence>
<dbReference type="Proteomes" id="UP000019376">
    <property type="component" value="Unassembled WGS sequence"/>
</dbReference>
<protein>
    <recommendedName>
        <fullName evidence="4">Phytanoyl-CoA dioxygenase</fullName>
    </recommendedName>
</protein>
<dbReference type="PANTHER" id="PTHR31630:SF6">
    <property type="entry name" value="PHYTANOYL-COA DIOXYGENASE-RELATED"/>
    <property type="match status" value="1"/>
</dbReference>
<sequence length="337" mass="38630">MAASTSTITSTQTSVPLNKSTFRLTGPYGDWRDDLQSQGYAVVKSVITPEKAKLYQQKALEWLSSFDTSLDLNDPSTWTTENLPFQSKVNTFNKYGVAHEKFMWDARMEPKILEAFARIWGTDELLVSFDALNITLPNRADKPAQRPWPHVDQSPLRRGLHCVQGIINLSHAGPEDGSLIVLPRSNTVTEQFFDTETDRATWETKDIRFISETEMKWFEERDMKPLKVMAEPGDLILWDSRTIHWGGEPTVESDTIRTVIYASYSPATWARPEELERKREAFESFQATTHWAHDNVVPREKEAYLPDGSLDPRNRSEPLQKPERTEKLLKLAGVKPY</sequence>
<dbReference type="PANTHER" id="PTHR31630">
    <property type="entry name" value="PHYTANOYL-COA DIOXYGENASE-RELATED-RELATED"/>
    <property type="match status" value="1"/>
</dbReference>
<evidence type="ECO:0000313" key="3">
    <source>
        <dbReference type="Proteomes" id="UP000019376"/>
    </source>
</evidence>
<feature type="region of interest" description="Disordered" evidence="1">
    <location>
        <begin position="298"/>
        <end position="327"/>
    </location>
</feature>
<accession>S8B0U8</accession>
<dbReference type="Gene3D" id="2.60.120.620">
    <property type="entry name" value="q2cbj1_9rhob like domain"/>
    <property type="match status" value="1"/>
</dbReference>
<dbReference type="Pfam" id="PF05721">
    <property type="entry name" value="PhyH"/>
    <property type="match status" value="1"/>
</dbReference>
<name>S8B0U8_PENO1</name>
<dbReference type="AlphaFoldDB" id="S8B0U8"/>
<keyword evidence="3" id="KW-1185">Reference proteome</keyword>
<reference evidence="2 3" key="1">
    <citation type="journal article" date="2013" name="PLoS ONE">
        <title>Genomic and secretomic analyses reveal unique features of the lignocellulolytic enzyme system of Penicillium decumbens.</title>
        <authorList>
            <person name="Liu G."/>
            <person name="Zhang L."/>
            <person name="Wei X."/>
            <person name="Zou G."/>
            <person name="Qin Y."/>
            <person name="Ma L."/>
            <person name="Li J."/>
            <person name="Zheng H."/>
            <person name="Wang S."/>
            <person name="Wang C."/>
            <person name="Xun L."/>
            <person name="Zhao G.-P."/>
            <person name="Zhou Z."/>
            <person name="Qu Y."/>
        </authorList>
    </citation>
    <scope>NUCLEOTIDE SEQUENCE [LARGE SCALE GENOMIC DNA]</scope>
    <source>
        <strain evidence="3">114-2 / CGMCC 5302</strain>
    </source>
</reference>